<proteinExistence type="predicted"/>
<accession>A0A8B2P3K7</accession>
<dbReference type="Pfam" id="PF02653">
    <property type="entry name" value="BPD_transp_2"/>
    <property type="match status" value="1"/>
</dbReference>
<protein>
    <submittedName>
        <fullName evidence="9">ABC transporter permease</fullName>
    </submittedName>
</protein>
<name>A0A8B2P3K7_9HYPH</name>
<keyword evidence="6 8" id="KW-1133">Transmembrane helix</keyword>
<evidence type="ECO:0000256" key="6">
    <source>
        <dbReference type="ARBA" id="ARBA00022989"/>
    </source>
</evidence>
<feature type="transmembrane region" description="Helical" evidence="8">
    <location>
        <begin position="270"/>
        <end position="287"/>
    </location>
</feature>
<evidence type="ECO:0000313" key="9">
    <source>
        <dbReference type="EMBL" id="RAI03179.1"/>
    </source>
</evidence>
<organism evidence="9 10">
    <name type="scientific">Acuticoccus sediminis</name>
    <dbReference type="NCBI Taxonomy" id="2184697"/>
    <lineage>
        <taxon>Bacteria</taxon>
        <taxon>Pseudomonadati</taxon>
        <taxon>Pseudomonadota</taxon>
        <taxon>Alphaproteobacteria</taxon>
        <taxon>Hyphomicrobiales</taxon>
        <taxon>Amorphaceae</taxon>
        <taxon>Acuticoccus</taxon>
    </lineage>
</organism>
<keyword evidence="4" id="KW-0997">Cell inner membrane</keyword>
<dbReference type="InterPro" id="IPR001851">
    <property type="entry name" value="ABC_transp_permease"/>
</dbReference>
<evidence type="ECO:0000256" key="2">
    <source>
        <dbReference type="ARBA" id="ARBA00022448"/>
    </source>
</evidence>
<evidence type="ECO:0000256" key="7">
    <source>
        <dbReference type="ARBA" id="ARBA00023136"/>
    </source>
</evidence>
<dbReference type="Proteomes" id="UP000249590">
    <property type="component" value="Unassembled WGS sequence"/>
</dbReference>
<feature type="transmembrane region" description="Helical" evidence="8">
    <location>
        <begin position="293"/>
        <end position="311"/>
    </location>
</feature>
<feature type="transmembrane region" description="Helical" evidence="8">
    <location>
        <begin position="12"/>
        <end position="33"/>
    </location>
</feature>
<dbReference type="CDD" id="cd06579">
    <property type="entry name" value="TM_PBP1_transp_AraH_like"/>
    <property type="match status" value="1"/>
</dbReference>
<dbReference type="PANTHER" id="PTHR32196:SF21">
    <property type="entry name" value="ABC TRANSPORTER PERMEASE PROTEIN YPHD-RELATED"/>
    <property type="match status" value="1"/>
</dbReference>
<dbReference type="GO" id="GO:0005886">
    <property type="term" value="C:plasma membrane"/>
    <property type="evidence" value="ECO:0007669"/>
    <property type="project" value="UniProtKB-SubCell"/>
</dbReference>
<evidence type="ECO:0000256" key="1">
    <source>
        <dbReference type="ARBA" id="ARBA00004651"/>
    </source>
</evidence>
<evidence type="ECO:0000256" key="3">
    <source>
        <dbReference type="ARBA" id="ARBA00022475"/>
    </source>
</evidence>
<feature type="transmembrane region" description="Helical" evidence="8">
    <location>
        <begin position="54"/>
        <end position="73"/>
    </location>
</feature>
<evidence type="ECO:0000256" key="5">
    <source>
        <dbReference type="ARBA" id="ARBA00022692"/>
    </source>
</evidence>
<feature type="transmembrane region" description="Helical" evidence="8">
    <location>
        <begin position="211"/>
        <end position="234"/>
    </location>
</feature>
<feature type="transmembrane region" description="Helical" evidence="8">
    <location>
        <begin position="165"/>
        <end position="183"/>
    </location>
</feature>
<evidence type="ECO:0000256" key="8">
    <source>
        <dbReference type="SAM" id="Phobius"/>
    </source>
</evidence>
<comment type="subcellular location">
    <subcellularLocation>
        <location evidence="1">Cell membrane</location>
        <topology evidence="1">Multi-pass membrane protein</topology>
    </subcellularLocation>
</comment>
<dbReference type="OrthoDB" id="7284468at2"/>
<feature type="transmembrane region" description="Helical" evidence="8">
    <location>
        <begin position="122"/>
        <end position="145"/>
    </location>
</feature>
<comment type="caution">
    <text evidence="9">The sequence shown here is derived from an EMBL/GenBank/DDBJ whole genome shotgun (WGS) entry which is preliminary data.</text>
</comment>
<dbReference type="PANTHER" id="PTHR32196">
    <property type="entry name" value="ABC TRANSPORTER PERMEASE PROTEIN YPHD-RELATED-RELATED"/>
    <property type="match status" value="1"/>
</dbReference>
<dbReference type="AlphaFoldDB" id="A0A8B2P3K7"/>
<dbReference type="EMBL" id="QHHQ01000001">
    <property type="protein sequence ID" value="RAI03179.1"/>
    <property type="molecule type" value="Genomic_DNA"/>
</dbReference>
<reference evidence="9 10" key="1">
    <citation type="submission" date="2018-05" db="EMBL/GenBank/DDBJ databases">
        <title>Acuticoccus sediminis sp. nov., isolated from deep-sea sediment of Indian Ocean.</title>
        <authorList>
            <person name="Liu X."/>
            <person name="Lai Q."/>
            <person name="Du Y."/>
            <person name="Sun F."/>
            <person name="Zhang X."/>
            <person name="Wang S."/>
            <person name="Shao Z."/>
        </authorList>
    </citation>
    <scope>NUCLEOTIDE SEQUENCE [LARGE SCALE GENOMIC DNA]</scope>
    <source>
        <strain evidence="9 10">PTG4-2</strain>
    </source>
</reference>
<evidence type="ECO:0000256" key="4">
    <source>
        <dbReference type="ARBA" id="ARBA00022519"/>
    </source>
</evidence>
<sequence length="318" mass="33352">MPSRRPGFRLDLPIVIGLVFIVLILAVGTAYTLKTQGTATFLSPNYLVLQLHSGAFLGITAAGMMMVILLGHIDLSVPWTMTSGAMIATAIGGVMGDLAGLALGLAVGLVNGFGVAFLRVPSMIFTLGMNTVLLGLMVMLTGGHAPQSAATDVMVFLGADRTLGVPHSVVLWALVSAALVFVLTRTALGRYMYAIGNQEAAAYLSGVKTRLVIMAAFLMCSLCAVIAGMSLAGYSARAFQAMGDQYLLPSIAAVVLGGTTILGGQGRYSGTVIGVILIVLLQSVLNVMQMEEAYRQIIYGTVIITMLLIYGRQRSVAR</sequence>
<keyword evidence="2" id="KW-0813">Transport</keyword>
<evidence type="ECO:0000313" key="10">
    <source>
        <dbReference type="Proteomes" id="UP000249590"/>
    </source>
</evidence>
<dbReference type="GO" id="GO:0022857">
    <property type="term" value="F:transmembrane transporter activity"/>
    <property type="evidence" value="ECO:0007669"/>
    <property type="project" value="InterPro"/>
</dbReference>
<feature type="transmembrane region" description="Helical" evidence="8">
    <location>
        <begin position="246"/>
        <end position="263"/>
    </location>
</feature>
<keyword evidence="3" id="KW-1003">Cell membrane</keyword>
<keyword evidence="5 8" id="KW-0812">Transmembrane</keyword>
<gene>
    <name evidence="9" type="ORF">DLJ53_01235</name>
</gene>
<feature type="transmembrane region" description="Helical" evidence="8">
    <location>
        <begin position="85"/>
        <end position="110"/>
    </location>
</feature>
<keyword evidence="7 8" id="KW-0472">Membrane</keyword>
<keyword evidence="10" id="KW-1185">Reference proteome</keyword>